<dbReference type="InterPro" id="IPR008076">
    <property type="entry name" value="Cyanase"/>
</dbReference>
<accession>A0A9Q0NBL9</accession>
<dbReference type="SUPFAM" id="SSF47413">
    <property type="entry name" value="lambda repressor-like DNA-binding domains"/>
    <property type="match status" value="1"/>
</dbReference>
<organism evidence="4 5">
    <name type="scientific">Pseudolycoriella hygida</name>
    <dbReference type="NCBI Taxonomy" id="35572"/>
    <lineage>
        <taxon>Eukaryota</taxon>
        <taxon>Metazoa</taxon>
        <taxon>Ecdysozoa</taxon>
        <taxon>Arthropoda</taxon>
        <taxon>Hexapoda</taxon>
        <taxon>Insecta</taxon>
        <taxon>Pterygota</taxon>
        <taxon>Neoptera</taxon>
        <taxon>Endopterygota</taxon>
        <taxon>Diptera</taxon>
        <taxon>Nematocera</taxon>
        <taxon>Sciaroidea</taxon>
        <taxon>Sciaridae</taxon>
        <taxon>Pseudolycoriella</taxon>
    </lineage>
</organism>
<evidence type="ECO:0000313" key="5">
    <source>
        <dbReference type="Proteomes" id="UP001151699"/>
    </source>
</evidence>
<reference evidence="4" key="1">
    <citation type="submission" date="2022-07" db="EMBL/GenBank/DDBJ databases">
        <authorList>
            <person name="Trinca V."/>
            <person name="Uliana J.V.C."/>
            <person name="Torres T.T."/>
            <person name="Ward R.J."/>
            <person name="Monesi N."/>
        </authorList>
    </citation>
    <scope>NUCLEOTIDE SEQUENCE</scope>
    <source>
        <strain evidence="4">HSMRA1968</strain>
        <tissue evidence="4">Whole embryos</tissue>
    </source>
</reference>
<dbReference type="EMBL" id="WJQU01000001">
    <property type="protein sequence ID" value="KAJ6647325.1"/>
    <property type="molecule type" value="Genomic_DNA"/>
</dbReference>
<dbReference type="Pfam" id="PF21291">
    <property type="entry name" value="CYNS_N"/>
    <property type="match status" value="1"/>
</dbReference>
<dbReference type="InterPro" id="IPR010982">
    <property type="entry name" value="Lambda_DNA-bd_dom_sf"/>
</dbReference>
<dbReference type="GO" id="GO:0003677">
    <property type="term" value="F:DNA binding"/>
    <property type="evidence" value="ECO:0007669"/>
    <property type="project" value="InterPro"/>
</dbReference>
<gene>
    <name evidence="4" type="primary">CYN1</name>
    <name evidence="4" type="ORF">Bhyg_02547</name>
</gene>
<comment type="caution">
    <text evidence="4">The sequence shown here is derived from an EMBL/GenBank/DDBJ whole genome shotgun (WGS) entry which is preliminary data.</text>
</comment>
<dbReference type="GO" id="GO:0006357">
    <property type="term" value="P:regulation of transcription by RNA polymerase II"/>
    <property type="evidence" value="ECO:0007669"/>
    <property type="project" value="UniProtKB-ARBA"/>
</dbReference>
<dbReference type="SMART" id="SM01116">
    <property type="entry name" value="Cyanate_lyase"/>
    <property type="match status" value="1"/>
</dbReference>
<dbReference type="HAMAP" id="MF_00535">
    <property type="entry name" value="Cyanate_hydrat"/>
    <property type="match status" value="1"/>
</dbReference>
<name>A0A9Q0NBL9_9DIPT</name>
<dbReference type="Proteomes" id="UP001151699">
    <property type="component" value="Chromosome A"/>
</dbReference>
<comment type="function">
    <text evidence="1">Catalyzes the reaction of cyanate with bicarbonate to produce ammonia and carbon dioxide.</text>
</comment>
<dbReference type="NCBIfam" id="TIGR00673">
    <property type="entry name" value="cynS"/>
    <property type="match status" value="1"/>
</dbReference>
<dbReference type="SUPFAM" id="SSF55234">
    <property type="entry name" value="Cyanase C-terminal domain"/>
    <property type="match status" value="1"/>
</dbReference>
<feature type="non-terminal residue" evidence="4">
    <location>
        <position position="162"/>
    </location>
</feature>
<dbReference type="Pfam" id="PF02560">
    <property type="entry name" value="Cyanate_lyase"/>
    <property type="match status" value="1"/>
</dbReference>
<dbReference type="Gene3D" id="1.10.260.40">
    <property type="entry name" value="lambda repressor-like DNA-binding domains"/>
    <property type="match status" value="1"/>
</dbReference>
<sequence>LCDRVDSSIMATPINRETVTQAILKGKRVHKLTFSQIAGAIGRNKVWTAAAILGQHPMTADEAEKILNIVGIGSNAEYISLLQEIPSRAHPSVLNKNDPTIKRLQEVVDVYGPSIKAITHELCGDGIVSAIDCIIDVNKKEDPKGDRVVITIDGKFLKYQPW</sequence>
<dbReference type="InterPro" id="IPR036581">
    <property type="entry name" value="Cyanate_lyase_C_sf"/>
</dbReference>
<keyword evidence="2" id="KW-0456">Lyase</keyword>
<evidence type="ECO:0000256" key="2">
    <source>
        <dbReference type="ARBA" id="ARBA00023239"/>
    </source>
</evidence>
<dbReference type="AlphaFoldDB" id="A0A9Q0NBL9"/>
<dbReference type="OrthoDB" id="10019422at2759"/>
<dbReference type="PRINTS" id="PR01693">
    <property type="entry name" value="CYANASE"/>
</dbReference>
<dbReference type="InterPro" id="IPR048564">
    <property type="entry name" value="CYNS_N"/>
</dbReference>
<proteinExistence type="inferred from homology"/>
<dbReference type="GO" id="GO:0008824">
    <property type="term" value="F:cyanate hydratase activity"/>
    <property type="evidence" value="ECO:0007669"/>
    <property type="project" value="InterPro"/>
</dbReference>
<evidence type="ECO:0000313" key="4">
    <source>
        <dbReference type="EMBL" id="KAJ6647325.1"/>
    </source>
</evidence>
<evidence type="ECO:0000259" key="3">
    <source>
        <dbReference type="SMART" id="SM01116"/>
    </source>
</evidence>
<keyword evidence="5" id="KW-1185">Reference proteome</keyword>
<dbReference type="PIRSF" id="PIRSF001263">
    <property type="entry name" value="Cyanate_hydratas"/>
    <property type="match status" value="1"/>
</dbReference>
<protein>
    <submittedName>
        <fullName evidence="4">Cyanate hydratase</fullName>
    </submittedName>
</protein>
<evidence type="ECO:0000256" key="1">
    <source>
        <dbReference type="ARBA" id="ARBA00003561"/>
    </source>
</evidence>
<feature type="domain" description="Cyanate lyase C-terminal" evidence="3">
    <location>
        <begin position="88"/>
        <end position="162"/>
    </location>
</feature>
<dbReference type="InterPro" id="IPR003712">
    <property type="entry name" value="Cyanate_lyase_C"/>
</dbReference>
<dbReference type="NCBIfam" id="NF002773">
    <property type="entry name" value="PRK02866.1"/>
    <property type="match status" value="1"/>
</dbReference>
<dbReference type="PANTHER" id="PTHR34186:SF2">
    <property type="entry name" value="CYANATE HYDRATASE"/>
    <property type="match status" value="1"/>
</dbReference>
<dbReference type="PANTHER" id="PTHR34186">
    <property type="entry name" value="CYANATE HYDRATASE"/>
    <property type="match status" value="1"/>
</dbReference>
<dbReference type="Gene3D" id="3.30.1160.10">
    <property type="entry name" value="Cyanate lyase, C-terminal domain"/>
    <property type="match status" value="1"/>
</dbReference>